<feature type="region of interest" description="Disordered" evidence="1">
    <location>
        <begin position="786"/>
        <end position="807"/>
    </location>
</feature>
<dbReference type="PANTHER" id="PTHR33050">
    <property type="entry name" value="REVERSE TRANSCRIPTASE DOMAIN-CONTAINING PROTEIN"/>
    <property type="match status" value="1"/>
</dbReference>
<reference evidence="3 4" key="1">
    <citation type="submission" date="2019-03" db="EMBL/GenBank/DDBJ databases">
        <title>Single cell metagenomics reveals metabolic interactions within the superorganism composed of flagellate Streblomastix strix and complex community of Bacteroidetes bacteria on its surface.</title>
        <authorList>
            <person name="Treitli S.C."/>
            <person name="Kolisko M."/>
            <person name="Husnik F."/>
            <person name="Keeling P."/>
            <person name="Hampl V."/>
        </authorList>
    </citation>
    <scope>NUCLEOTIDE SEQUENCE [LARGE SCALE GENOMIC DNA]</scope>
    <source>
        <strain evidence="3">ST1C</strain>
    </source>
</reference>
<dbReference type="PROSITE" id="PS50878">
    <property type="entry name" value="RT_POL"/>
    <property type="match status" value="1"/>
</dbReference>
<dbReference type="Gene3D" id="3.10.10.10">
    <property type="entry name" value="HIV Type 1 Reverse Transcriptase, subunit A, domain 1"/>
    <property type="match status" value="1"/>
</dbReference>
<keyword evidence="3" id="KW-0695">RNA-directed DNA polymerase</keyword>
<dbReference type="Proteomes" id="UP000324800">
    <property type="component" value="Unassembled WGS sequence"/>
</dbReference>
<dbReference type="Pfam" id="PF00078">
    <property type="entry name" value="RVT_1"/>
    <property type="match status" value="1"/>
</dbReference>
<dbReference type="InterPro" id="IPR043502">
    <property type="entry name" value="DNA/RNA_pol_sf"/>
</dbReference>
<evidence type="ECO:0000256" key="1">
    <source>
        <dbReference type="SAM" id="MobiDB-lite"/>
    </source>
</evidence>
<dbReference type="InterPro" id="IPR000477">
    <property type="entry name" value="RT_dom"/>
</dbReference>
<comment type="caution">
    <text evidence="3">The sequence shown here is derived from an EMBL/GenBank/DDBJ whole genome shotgun (WGS) entry which is preliminary data.</text>
</comment>
<feature type="domain" description="Reverse transcriptase" evidence="2">
    <location>
        <begin position="318"/>
        <end position="502"/>
    </location>
</feature>
<protein>
    <submittedName>
        <fullName evidence="3">Putative reverse transcriptase</fullName>
    </submittedName>
</protein>
<accession>A0A5J4WX14</accession>
<dbReference type="AlphaFoldDB" id="A0A5J4WX14"/>
<keyword evidence="3" id="KW-0548">Nucleotidyltransferase</keyword>
<dbReference type="SUPFAM" id="SSF56672">
    <property type="entry name" value="DNA/RNA polymerases"/>
    <property type="match status" value="1"/>
</dbReference>
<gene>
    <name evidence="3" type="ORF">EZS28_005412</name>
</gene>
<dbReference type="InterPro" id="IPR043128">
    <property type="entry name" value="Rev_trsase/Diguanyl_cyclase"/>
</dbReference>
<feature type="compositionally biased region" description="Polar residues" evidence="1">
    <location>
        <begin position="786"/>
        <end position="803"/>
    </location>
</feature>
<dbReference type="GO" id="GO:0003964">
    <property type="term" value="F:RNA-directed DNA polymerase activity"/>
    <property type="evidence" value="ECO:0007669"/>
    <property type="project" value="UniProtKB-KW"/>
</dbReference>
<dbReference type="EMBL" id="SNRW01000827">
    <property type="protein sequence ID" value="KAA6399062.1"/>
    <property type="molecule type" value="Genomic_DNA"/>
</dbReference>
<dbReference type="PANTHER" id="PTHR33050:SF7">
    <property type="entry name" value="RIBONUCLEASE H"/>
    <property type="match status" value="1"/>
</dbReference>
<evidence type="ECO:0000313" key="3">
    <source>
        <dbReference type="EMBL" id="KAA6399062.1"/>
    </source>
</evidence>
<keyword evidence="3" id="KW-0808">Transferase</keyword>
<dbReference type="Gene3D" id="3.30.70.270">
    <property type="match status" value="1"/>
</dbReference>
<evidence type="ECO:0000313" key="4">
    <source>
        <dbReference type="Proteomes" id="UP000324800"/>
    </source>
</evidence>
<evidence type="ECO:0000259" key="2">
    <source>
        <dbReference type="PROSITE" id="PS50878"/>
    </source>
</evidence>
<organism evidence="3 4">
    <name type="scientific">Streblomastix strix</name>
    <dbReference type="NCBI Taxonomy" id="222440"/>
    <lineage>
        <taxon>Eukaryota</taxon>
        <taxon>Metamonada</taxon>
        <taxon>Preaxostyla</taxon>
        <taxon>Oxymonadida</taxon>
        <taxon>Streblomastigidae</taxon>
        <taxon>Streblomastix</taxon>
    </lineage>
</organism>
<proteinExistence type="predicted"/>
<name>A0A5J4WX14_9EUKA</name>
<dbReference type="InterPro" id="IPR052055">
    <property type="entry name" value="Hepadnavirus_pol/RT"/>
</dbReference>
<sequence>MSRFKGKGDMVDKITNSRRKGKFQDSILNQNKNRIFTLVFRKGIKSCILNVSNFMYIIGQSNRFLQQANVRIEITSTATNCQNGYEQSGIEGYDLGSIALKDQSRASGDLGSQCQEGQSYDIGAGQQQAQPCRPASQLTLELTDESKINSQSGKIDDFIPIQADQQQKDRSNHQTDLRVGKHTVEQTNAIKLKETYKQICSQAYINISWSLESSLELRSVINRQNQTTELPSGSTRYQQYLAYSSIRDYSNQGQADPLYPSLVTDWSRSINLKRDQGLLDISGVPRDIEKEQIEVHPNKVRDSLRALDQLIDQEVQEQIVGKVTFEDLARVNPCFAIPKSDPANWRKITDCSILNRFLRTNHFIMEDINTVREILLPNDWMIKTDLQSAFHHILVDPEFRPFLRFYHRNRYYQYKAMCFEVRHAPLIFHKTLRPVMKLIKQKLEVRGASYCDYLILLCQNRDELEIKKQNILQILCEFGWKISEDKSSFQPTQEIEFLRLQINSRLNQIMISNSRRQKMLNLIGRWKRKIHQRTLVKVKFQASFIDQLNFFRLKIKRGDLHMKKVEQVEAKSSDYQSMEKQDVSGQDHIVRSILVEEQDRVEQTDQSHSVATTSHLNNRRISRLIGCNTQNQSQQVEDMVLGQQKQSLEINKQQLERICCRSLRVTPFSTFLERAAGTVTKNRNRQQIYCNIRSGRGLVASNSCISHPWQVEYDSRFSFQTCHIGRFLPQRRNLTRGIDNVKDKTIDRYVLQSPQQKVQEICQPVAGQMGCSPGLSLNIMATRRTVSTPSYPSDTANSKQTNGREGISSDDSMILAISTVVACTHEDDIKIDYLMRKRRRLSPRGKKRKQKKHLPPGRMMAVLLEVTEEKNYSDGFLFKEILPALLSRTSQAVVMRLGEGIVKDQGNLMNIRPVKGKQEKIY</sequence>